<dbReference type="Pfam" id="PF18962">
    <property type="entry name" value="Por_Secre_tail"/>
    <property type="match status" value="1"/>
</dbReference>
<dbReference type="AlphaFoldDB" id="A0A085Z9Y0"/>
<gene>
    <name evidence="4" type="ORF">IX39_11710</name>
</gene>
<dbReference type="NCBIfam" id="TIGR04183">
    <property type="entry name" value="Por_Secre_tail"/>
    <property type="match status" value="1"/>
</dbReference>
<reference evidence="4 5" key="1">
    <citation type="submission" date="2014-07" db="EMBL/GenBank/DDBJ databases">
        <title>Genome of Chryseobacterium formosense LMG 24722.</title>
        <authorList>
            <person name="Pipes S.E."/>
            <person name="Stropko S.J."/>
            <person name="Newman J.D."/>
        </authorList>
    </citation>
    <scope>NUCLEOTIDE SEQUENCE [LARGE SCALE GENOMIC DNA]</scope>
    <source>
        <strain evidence="4 5">LMG 24722</strain>
    </source>
</reference>
<dbReference type="STRING" id="236814.IX39_11710"/>
<organism evidence="4 5">
    <name type="scientific">Chryseobacterium formosense</name>
    <dbReference type="NCBI Taxonomy" id="236814"/>
    <lineage>
        <taxon>Bacteria</taxon>
        <taxon>Pseudomonadati</taxon>
        <taxon>Bacteroidota</taxon>
        <taxon>Flavobacteriia</taxon>
        <taxon>Flavobacteriales</taxon>
        <taxon>Weeksellaceae</taxon>
        <taxon>Chryseobacterium group</taxon>
        <taxon>Chryseobacterium</taxon>
    </lineage>
</organism>
<feature type="chain" id="PRO_5001800806" description="Secretion system C-terminal sorting domain-containing protein" evidence="2">
    <location>
        <begin position="19"/>
        <end position="234"/>
    </location>
</feature>
<dbReference type="eggNOG" id="ENOG5033IZB">
    <property type="taxonomic scope" value="Bacteria"/>
</dbReference>
<protein>
    <recommendedName>
        <fullName evidence="3">Secretion system C-terminal sorting domain-containing protein</fullName>
    </recommendedName>
</protein>
<dbReference type="EMBL" id="JPRP01000001">
    <property type="protein sequence ID" value="KFF01244.1"/>
    <property type="molecule type" value="Genomic_DNA"/>
</dbReference>
<dbReference type="InterPro" id="IPR026444">
    <property type="entry name" value="Secre_tail"/>
</dbReference>
<evidence type="ECO:0000259" key="3">
    <source>
        <dbReference type="Pfam" id="PF18962"/>
    </source>
</evidence>
<name>A0A085Z9Y0_9FLAO</name>
<comment type="caution">
    <text evidence="4">The sequence shown here is derived from an EMBL/GenBank/DDBJ whole genome shotgun (WGS) entry which is preliminary data.</text>
</comment>
<keyword evidence="5" id="KW-1185">Reference proteome</keyword>
<proteinExistence type="predicted"/>
<evidence type="ECO:0000256" key="1">
    <source>
        <dbReference type="ARBA" id="ARBA00022729"/>
    </source>
</evidence>
<keyword evidence="1 2" id="KW-0732">Signal</keyword>
<dbReference type="Proteomes" id="UP000028713">
    <property type="component" value="Unassembled WGS sequence"/>
</dbReference>
<sequence length="234" mass="26164">MKTKLFFLLITCSLFGQNAELLNNNWYVSQIVTNGQTTNAVSLPSPLGSSKFTLSGSDYVFISYYFNTAGNNVIFSSSQNSFTKNQGSCTLAQYVGVNQDAVRDFDQKHCDFYVSYIPVGTIFNYQIINNGSSKILAITNATTGNIIYYNNSILGTKENALKKTFRIYPNPSSDFLIVENIDKNLKVKIYDVSGKIIYETLSSGKALKINTENFQKGQYILSIENSKSEFFIKS</sequence>
<evidence type="ECO:0000256" key="2">
    <source>
        <dbReference type="SAM" id="SignalP"/>
    </source>
</evidence>
<feature type="signal peptide" evidence="2">
    <location>
        <begin position="1"/>
        <end position="18"/>
    </location>
</feature>
<feature type="domain" description="Secretion system C-terminal sorting" evidence="3">
    <location>
        <begin position="167"/>
        <end position="230"/>
    </location>
</feature>
<evidence type="ECO:0000313" key="4">
    <source>
        <dbReference type="EMBL" id="KFF01244.1"/>
    </source>
</evidence>
<evidence type="ECO:0000313" key="5">
    <source>
        <dbReference type="Proteomes" id="UP000028713"/>
    </source>
</evidence>
<accession>A0A085Z9Y0</accession>